<comment type="caution">
    <text evidence="3">The sequence shown here is derived from an EMBL/GenBank/DDBJ whole genome shotgun (WGS) entry which is preliminary data.</text>
</comment>
<evidence type="ECO:0000313" key="4">
    <source>
        <dbReference type="Proteomes" id="UP001142175"/>
    </source>
</evidence>
<dbReference type="EMBL" id="JANSUY010000002">
    <property type="protein sequence ID" value="MCR9014401.1"/>
    <property type="molecule type" value="Genomic_DNA"/>
</dbReference>
<name>A0A9X2P473_9BACT</name>
<dbReference type="AlphaFoldDB" id="A0A9X2P473"/>
<protein>
    <submittedName>
        <fullName evidence="3">CHAT domain-containing protein</fullName>
    </submittedName>
</protein>
<dbReference type="PANTHER" id="PTHR10098">
    <property type="entry name" value="RAPSYN-RELATED"/>
    <property type="match status" value="1"/>
</dbReference>
<feature type="transmembrane region" description="Helical" evidence="1">
    <location>
        <begin position="1053"/>
        <end position="1070"/>
    </location>
</feature>
<evidence type="ECO:0000313" key="3">
    <source>
        <dbReference type="EMBL" id="MCR9014401.1"/>
    </source>
</evidence>
<organism evidence="3 4">
    <name type="scientific">Aquiflexum gelatinilyticum</name>
    <dbReference type="NCBI Taxonomy" id="2961943"/>
    <lineage>
        <taxon>Bacteria</taxon>
        <taxon>Pseudomonadati</taxon>
        <taxon>Bacteroidota</taxon>
        <taxon>Cytophagia</taxon>
        <taxon>Cytophagales</taxon>
        <taxon>Cyclobacteriaceae</taxon>
        <taxon>Aquiflexum</taxon>
    </lineage>
</organism>
<dbReference type="Gene3D" id="1.25.40.10">
    <property type="entry name" value="Tetratricopeptide repeat domain"/>
    <property type="match status" value="2"/>
</dbReference>
<dbReference type="InterPro" id="IPR011990">
    <property type="entry name" value="TPR-like_helical_dom_sf"/>
</dbReference>
<keyword evidence="4" id="KW-1185">Reference proteome</keyword>
<dbReference type="SMART" id="SM00028">
    <property type="entry name" value="TPR"/>
    <property type="match status" value="7"/>
</dbReference>
<accession>A0A9X2P473</accession>
<dbReference type="InterPro" id="IPR024983">
    <property type="entry name" value="CHAT_dom"/>
</dbReference>
<reference evidence="3" key="1">
    <citation type="submission" date="2022-08" db="EMBL/GenBank/DDBJ databases">
        <authorList>
            <person name="Zhang D."/>
        </authorList>
    </citation>
    <scope>NUCLEOTIDE SEQUENCE</scope>
    <source>
        <strain evidence="3">XJ19-11</strain>
    </source>
</reference>
<dbReference type="SUPFAM" id="SSF48452">
    <property type="entry name" value="TPR-like"/>
    <property type="match status" value="2"/>
</dbReference>
<dbReference type="InterPro" id="IPR019734">
    <property type="entry name" value="TPR_rpt"/>
</dbReference>
<dbReference type="Proteomes" id="UP001142175">
    <property type="component" value="Unassembled WGS sequence"/>
</dbReference>
<keyword evidence="1" id="KW-0472">Membrane</keyword>
<dbReference type="Pfam" id="PF12770">
    <property type="entry name" value="CHAT"/>
    <property type="match status" value="1"/>
</dbReference>
<feature type="domain" description="CHAT" evidence="2">
    <location>
        <begin position="742"/>
        <end position="1041"/>
    </location>
</feature>
<keyword evidence="1" id="KW-0812">Transmembrane</keyword>
<evidence type="ECO:0000256" key="1">
    <source>
        <dbReference type="SAM" id="Phobius"/>
    </source>
</evidence>
<sequence length="1079" mass="123125">MKQIMTLLFFVCFLPSIPHGHAQVGKKGLEWIDTALEEDKLIPADSALNAQLIAIKSEGLLDSLPLYLFYVGRIENEKSGKSRAIAKVKEFITDFILKKQALKLNTQLYREAAGFYEYIGELNLAYQANQSAFEWGQKDPEYSIKELGKIQNNMGTLSLYLGDRPKAQEHLHQAIALYRKESELDPESLYLSYNGLGNMHWYGSRMDSAEYYYLEALKQFESMSDIPRNKYYRPAMVLNNLAAVQSVFGKTSAGIKSMEQTIKHLSSYIKAMDDVQEIAKGKEFQYQAIDNLAGMHKGVGNYSRAKDLLEYAYEQKKLNFGPESPEVFKSQILLGQMYHAIHENELAENFLLDGLALIEKLGSDYLFWQADAFHTLAKIKEEQAESQSALHYYQLADSIYQQFLEGQFDNIYLDFLTSASTFYAESGLSAQAKNTGKKGLDYVIQNQGINSLLAFHQMLNLADIHYILKEYTQSLRLSGEALQIMDGQYDAEMTWLDSVNTEVNKPRAMLIRAKSSYELQPTKDVEFLIVLKESIDEAILILEKRKTALTSDEDLNILLSENRELFDFSKKIDLELHNLTGDEKYLNDFLSRHESSIYNKVRARLQKVDNVKFADLPQSVQEKEAAIKANLIQSLNQESSDIQPFLMASQEWQSFLDYLKTDFPTYFQFRYANISSSLDNIQKNIPENTSVVRYIFVGQSLSAIIIDQHKKILIPLDYNPIQNHIQSLQQHWNDQVATITKLEELYRYLWRPIENQLSHDKVIIIPDGQLFNLSFEILTPQKIQSYADLAEKSLISKYTISYHYSSLLLEKPAQTQTYNSNFVAFAPGFFDRMKSEYVSNVSDSLYLDKAYLTLIPQPFTQELVKRIKGIFGGSLFVEDESTVSKFRESAGLNRIIHIGTHAESNNLSPAYSRLIFSKETAGEISLEDNSLYAFDIYNIDLKAKLAVLTACETGKNTLDPGEGMLSLAHAFNYAGSESLLIGLWQIDEKASSIIVEEFYKNLSEGLDKAEALQKAKLNYLSISKGRELSPDFWAGLILMGDPSPMVFDKSVKWWVYLMVMAVLAILLIGWRRYRFAKGK</sequence>
<evidence type="ECO:0000259" key="2">
    <source>
        <dbReference type="Pfam" id="PF12770"/>
    </source>
</evidence>
<keyword evidence="1" id="KW-1133">Transmembrane helix</keyword>
<gene>
    <name evidence="3" type="ORF">NU887_05100</name>
</gene>
<proteinExistence type="predicted"/>